<organism evidence="3 4">
    <name type="scientific">Trypanosoma equiperdum</name>
    <dbReference type="NCBI Taxonomy" id="5694"/>
    <lineage>
        <taxon>Eukaryota</taxon>
        <taxon>Discoba</taxon>
        <taxon>Euglenozoa</taxon>
        <taxon>Kinetoplastea</taxon>
        <taxon>Metakinetoplastina</taxon>
        <taxon>Trypanosomatida</taxon>
        <taxon>Trypanosomatidae</taxon>
        <taxon>Trypanosoma</taxon>
    </lineage>
</organism>
<dbReference type="VEuPathDB" id="TriTrypDB:TEOVI_000290700"/>
<accession>A0A1G4IGM2</accession>
<keyword evidence="2" id="KW-0732">Signal</keyword>
<feature type="chain" id="PRO_5009235472" evidence="2">
    <location>
        <begin position="31"/>
        <end position="138"/>
    </location>
</feature>
<reference evidence="3" key="1">
    <citation type="submission" date="2016-09" db="EMBL/GenBank/DDBJ databases">
        <authorList>
            <person name="Hebert L."/>
            <person name="Moumen B."/>
        </authorList>
    </citation>
    <scope>NUCLEOTIDE SEQUENCE [LARGE SCALE GENOMIC DNA]</scope>
    <source>
        <strain evidence="3">OVI</strain>
    </source>
</reference>
<feature type="compositionally biased region" description="Basic residues" evidence="1">
    <location>
        <begin position="106"/>
        <end position="115"/>
    </location>
</feature>
<dbReference type="Proteomes" id="UP000195570">
    <property type="component" value="Unassembled WGS sequence"/>
</dbReference>
<protein>
    <submittedName>
        <fullName evidence="3">Uncharacterized protein</fullName>
    </submittedName>
</protein>
<dbReference type="RefSeq" id="XP_067082004.1">
    <property type="nucleotide sequence ID" value="XM_067225903.1"/>
</dbReference>
<keyword evidence="4" id="KW-1185">Reference proteome</keyword>
<proteinExistence type="predicted"/>
<name>A0A1G4IGM2_TRYEQ</name>
<evidence type="ECO:0000313" key="3">
    <source>
        <dbReference type="EMBL" id="SCU71326.1"/>
    </source>
</evidence>
<evidence type="ECO:0000256" key="2">
    <source>
        <dbReference type="SAM" id="SignalP"/>
    </source>
</evidence>
<dbReference type="AlphaFoldDB" id="A0A1G4IGM2"/>
<feature type="region of interest" description="Disordered" evidence="1">
    <location>
        <begin position="61"/>
        <end position="115"/>
    </location>
</feature>
<feature type="signal peptide" evidence="2">
    <location>
        <begin position="1"/>
        <end position="30"/>
    </location>
</feature>
<sequence length="138" mass="15331">MLRLIASVRASWFLPQMALLGAVRWGGGKALRPPVRRAREGAPTATRKAALPSGLKGVSTAMSVHRATRSRPRTPVVVNEENKRKKGGRPTAHVRSSSKDSEKRVVTRKGPTHTHAMQKIKYNKRVAAIAKLWRLQKR</sequence>
<gene>
    <name evidence="3" type="ORF">TEOVI_000290700</name>
</gene>
<comment type="caution">
    <text evidence="3">The sequence shown here is derived from an EMBL/GenBank/DDBJ whole genome shotgun (WGS) entry which is preliminary data.</text>
</comment>
<dbReference type="GeneID" id="92376847"/>
<dbReference type="EMBL" id="CZPT02001617">
    <property type="protein sequence ID" value="SCU71326.1"/>
    <property type="molecule type" value="Genomic_DNA"/>
</dbReference>
<evidence type="ECO:0000256" key="1">
    <source>
        <dbReference type="SAM" id="MobiDB-lite"/>
    </source>
</evidence>
<evidence type="ECO:0000313" key="4">
    <source>
        <dbReference type="Proteomes" id="UP000195570"/>
    </source>
</evidence>